<dbReference type="GO" id="GO:0016020">
    <property type="term" value="C:membrane"/>
    <property type="evidence" value="ECO:0007669"/>
    <property type="project" value="UniProtKB-SubCell"/>
</dbReference>
<dbReference type="Proteomes" id="UP000275663">
    <property type="component" value="Chromosome"/>
</dbReference>
<gene>
    <name evidence="8" type="ORF">EJN92_12835</name>
</gene>
<dbReference type="GO" id="GO:0007165">
    <property type="term" value="P:signal transduction"/>
    <property type="evidence" value="ECO:0007669"/>
    <property type="project" value="UniProtKB-ARBA"/>
</dbReference>
<feature type="domain" description="CHASE" evidence="6">
    <location>
        <begin position="80"/>
        <end position="299"/>
    </location>
</feature>
<evidence type="ECO:0000256" key="2">
    <source>
        <dbReference type="ARBA" id="ARBA00022692"/>
    </source>
</evidence>
<dbReference type="EMBL" id="CP034464">
    <property type="protein sequence ID" value="AZP12809.1"/>
    <property type="molecule type" value="Genomic_DNA"/>
</dbReference>
<evidence type="ECO:0000313" key="8">
    <source>
        <dbReference type="EMBL" id="AZP12809.1"/>
    </source>
</evidence>
<evidence type="ECO:0000256" key="3">
    <source>
        <dbReference type="ARBA" id="ARBA00022989"/>
    </source>
</evidence>
<dbReference type="Pfam" id="PF00990">
    <property type="entry name" value="GGDEF"/>
    <property type="match status" value="1"/>
</dbReference>
<dbReference type="FunFam" id="3.30.70.270:FF:000001">
    <property type="entry name" value="Diguanylate cyclase domain protein"/>
    <property type="match status" value="1"/>
</dbReference>
<keyword evidence="4 5" id="KW-0472">Membrane</keyword>
<dbReference type="Gene3D" id="3.30.450.350">
    <property type="entry name" value="CHASE domain"/>
    <property type="match status" value="1"/>
</dbReference>
<feature type="domain" description="GGDEF" evidence="7">
    <location>
        <begin position="395"/>
        <end position="529"/>
    </location>
</feature>
<dbReference type="InterPro" id="IPR006189">
    <property type="entry name" value="CHASE_dom"/>
</dbReference>
<evidence type="ECO:0000256" key="5">
    <source>
        <dbReference type="SAM" id="Phobius"/>
    </source>
</evidence>
<name>A0A3S9HL19_9BURK</name>
<dbReference type="InterPro" id="IPR043128">
    <property type="entry name" value="Rev_trsase/Diguanyl_cyclase"/>
</dbReference>
<reference evidence="8 9" key="1">
    <citation type="journal article" date="2011" name="Int. J. Syst. Evol. Microbiol.">
        <title>Description of Undibacterium oligocarboniphilum sp. nov., isolated from purified water, and Undibacterium pigrum strain CCUG 49012 as the type strain of Undibacterium parvum sp. nov., and emended descriptions of the genus Undibacterium and the species Undibacterium pigrum.</title>
        <authorList>
            <person name="Eder W."/>
            <person name="Wanner G."/>
            <person name="Ludwig W."/>
            <person name="Busse H.J."/>
            <person name="Ziemke-Kageler F."/>
            <person name="Lang E."/>
        </authorList>
    </citation>
    <scope>NUCLEOTIDE SEQUENCE [LARGE SCALE GENOMIC DNA]</scope>
    <source>
        <strain evidence="8 9">DSM 23061</strain>
    </source>
</reference>
<dbReference type="SUPFAM" id="SSF55073">
    <property type="entry name" value="Nucleotide cyclase"/>
    <property type="match status" value="1"/>
</dbReference>
<dbReference type="Gene3D" id="3.30.70.270">
    <property type="match status" value="1"/>
</dbReference>
<dbReference type="Pfam" id="PF03924">
    <property type="entry name" value="CHASE"/>
    <property type="match status" value="1"/>
</dbReference>
<comment type="subcellular location">
    <subcellularLocation>
        <location evidence="1">Membrane</location>
    </subcellularLocation>
</comment>
<sequence length="531" mass="59292">MRSPLLRINVNWLLRQRLVIIVLTCALSVTALLWQHEKANANHELRAALDFHVRDFSARIEQRLVSYEQLMHGVQSLFATSIAVPQNDFSEYVKNLQLGANFSSMEALGVVWQVTAQQENSFIQTAQLEVAKDFHIHPEGLRPSYALVQRIEPGTEESARMLGLDMSLDSTLQAAMERARDSGVMAVSGKLESAMSGHANPQSCFMMYLPVYKKDRPLETIAQRRANLDGWVFAEYKVNAVLATLYGETPPLIHLQIYDGVDVRADNLMYDSAPSQAMHPTPLQLTEYIVSGGHTWAVVMHPLPGFASHLGRDQSTLIAFGGSVLSILLALMTWQLVSGRERALTLARAMTRDLRESEARFRYLAQYDELSGLPNRAMFRDRLQQAIAQAKRDKARLALMYLDLDKFKPINDQLGHHVGDILLRAAAERMQLCVRESDTVARIGGDEFVILLPLIETDYDALRVAEKIRCALAESFAVAGGHVLTLSVSIGIAIYPEHGESDVTLAKNADIAMYKAKEKGRNQVCMYDALL</sequence>
<dbReference type="InterPro" id="IPR042240">
    <property type="entry name" value="CHASE_sf"/>
</dbReference>
<keyword evidence="3 5" id="KW-1133">Transmembrane helix</keyword>
<evidence type="ECO:0000313" key="9">
    <source>
        <dbReference type="Proteomes" id="UP000275663"/>
    </source>
</evidence>
<dbReference type="NCBIfam" id="TIGR00254">
    <property type="entry name" value="GGDEF"/>
    <property type="match status" value="1"/>
</dbReference>
<evidence type="ECO:0000256" key="1">
    <source>
        <dbReference type="ARBA" id="ARBA00004370"/>
    </source>
</evidence>
<dbReference type="OrthoDB" id="9763119at2"/>
<keyword evidence="2 5" id="KW-0812">Transmembrane</keyword>
<keyword evidence="9" id="KW-1185">Reference proteome</keyword>
<dbReference type="InterPro" id="IPR029787">
    <property type="entry name" value="Nucleotide_cyclase"/>
</dbReference>
<dbReference type="SMART" id="SM01079">
    <property type="entry name" value="CHASE"/>
    <property type="match status" value="1"/>
</dbReference>
<dbReference type="InterPro" id="IPR000160">
    <property type="entry name" value="GGDEF_dom"/>
</dbReference>
<dbReference type="KEGG" id="upv:EJN92_12835"/>
<protein>
    <submittedName>
        <fullName evidence="8">Diguanylate cyclase</fullName>
    </submittedName>
</protein>
<evidence type="ECO:0000259" key="6">
    <source>
        <dbReference type="PROSITE" id="PS50839"/>
    </source>
</evidence>
<dbReference type="PANTHER" id="PTHR46663:SF3">
    <property type="entry name" value="SLL0267 PROTEIN"/>
    <property type="match status" value="1"/>
</dbReference>
<dbReference type="CDD" id="cd01949">
    <property type="entry name" value="GGDEF"/>
    <property type="match status" value="1"/>
</dbReference>
<evidence type="ECO:0000259" key="7">
    <source>
        <dbReference type="PROSITE" id="PS50887"/>
    </source>
</evidence>
<organism evidence="8 9">
    <name type="scientific">Undibacterium parvum</name>
    <dbReference type="NCBI Taxonomy" id="401471"/>
    <lineage>
        <taxon>Bacteria</taxon>
        <taxon>Pseudomonadati</taxon>
        <taxon>Pseudomonadota</taxon>
        <taxon>Betaproteobacteria</taxon>
        <taxon>Burkholderiales</taxon>
        <taxon>Oxalobacteraceae</taxon>
        <taxon>Undibacterium</taxon>
    </lineage>
</organism>
<dbReference type="SMART" id="SM00267">
    <property type="entry name" value="GGDEF"/>
    <property type="match status" value="1"/>
</dbReference>
<dbReference type="PROSITE" id="PS50887">
    <property type="entry name" value="GGDEF"/>
    <property type="match status" value="1"/>
</dbReference>
<dbReference type="PANTHER" id="PTHR46663">
    <property type="entry name" value="DIGUANYLATE CYCLASE DGCT-RELATED"/>
    <property type="match status" value="1"/>
</dbReference>
<dbReference type="GO" id="GO:0003824">
    <property type="term" value="F:catalytic activity"/>
    <property type="evidence" value="ECO:0007669"/>
    <property type="project" value="UniProtKB-ARBA"/>
</dbReference>
<accession>A0A3S9HL19</accession>
<feature type="transmembrane region" description="Helical" evidence="5">
    <location>
        <begin position="12"/>
        <end position="34"/>
    </location>
</feature>
<dbReference type="InterPro" id="IPR052163">
    <property type="entry name" value="DGC-Regulatory_Protein"/>
</dbReference>
<dbReference type="AlphaFoldDB" id="A0A3S9HL19"/>
<dbReference type="PROSITE" id="PS50839">
    <property type="entry name" value="CHASE"/>
    <property type="match status" value="1"/>
</dbReference>
<evidence type="ECO:0000256" key="4">
    <source>
        <dbReference type="ARBA" id="ARBA00023136"/>
    </source>
</evidence>
<proteinExistence type="predicted"/>